<organism evidence="2">
    <name type="scientific">marine sediment metagenome</name>
    <dbReference type="NCBI Taxonomy" id="412755"/>
    <lineage>
        <taxon>unclassified sequences</taxon>
        <taxon>metagenomes</taxon>
        <taxon>ecological metagenomes</taxon>
    </lineage>
</organism>
<sequence length="335" mass="39853">MSEFDWNQVDFQQLINQFGKEFVIESAPVLLYSKKDKERAPHNSLIAVFLITGAIFSFIALTYFFADIFFSIVIFSIIITIGTLADVILVINVIKSNVYIKPLECWVEVHKTESKNDSNYYCLTYYPIFTGKCHPNEAKNVIFKLYLDQVIGNTTDITQIEFYFKINSQEQSIIEKLGFYFQYSEGKPFRDENINRSDWRFFQYNKLKYENFIAVGNWDHQFEWRNDLEFDFDKLHKFAPWIIQRWNETNIKTLTKEFKRKINWNLRGIESKPKLKPWKGNINTQSYKNQNGYRDMESVNRAISKVIGSNKELEKIKDIKEHLFTFKAYFRDLGS</sequence>
<keyword evidence="1" id="KW-1133">Transmembrane helix</keyword>
<feature type="transmembrane region" description="Helical" evidence="1">
    <location>
        <begin position="72"/>
        <end position="94"/>
    </location>
</feature>
<evidence type="ECO:0000313" key="2">
    <source>
        <dbReference type="EMBL" id="KKM06723.1"/>
    </source>
</evidence>
<accession>A0A0F9K6D4</accession>
<comment type="caution">
    <text evidence="2">The sequence shown here is derived from an EMBL/GenBank/DDBJ whole genome shotgun (WGS) entry which is preliminary data.</text>
</comment>
<gene>
    <name evidence="2" type="ORF">LCGC14_1741130</name>
</gene>
<name>A0A0F9K6D4_9ZZZZ</name>
<keyword evidence="1" id="KW-0472">Membrane</keyword>
<dbReference type="AlphaFoldDB" id="A0A0F9K6D4"/>
<proteinExistence type="predicted"/>
<keyword evidence="1" id="KW-0812">Transmembrane</keyword>
<dbReference type="EMBL" id="LAZR01015928">
    <property type="protein sequence ID" value="KKM06723.1"/>
    <property type="molecule type" value="Genomic_DNA"/>
</dbReference>
<reference evidence="2" key="1">
    <citation type="journal article" date="2015" name="Nature">
        <title>Complex archaea that bridge the gap between prokaryotes and eukaryotes.</title>
        <authorList>
            <person name="Spang A."/>
            <person name="Saw J.H."/>
            <person name="Jorgensen S.L."/>
            <person name="Zaremba-Niedzwiedzka K."/>
            <person name="Martijn J."/>
            <person name="Lind A.E."/>
            <person name="van Eijk R."/>
            <person name="Schleper C."/>
            <person name="Guy L."/>
            <person name="Ettema T.J."/>
        </authorList>
    </citation>
    <scope>NUCLEOTIDE SEQUENCE</scope>
</reference>
<feature type="transmembrane region" description="Helical" evidence="1">
    <location>
        <begin position="44"/>
        <end position="66"/>
    </location>
</feature>
<evidence type="ECO:0000256" key="1">
    <source>
        <dbReference type="SAM" id="Phobius"/>
    </source>
</evidence>
<protein>
    <submittedName>
        <fullName evidence="2">Uncharacterized protein</fullName>
    </submittedName>
</protein>